<dbReference type="KEGG" id="vbh:CMV30_11620"/>
<evidence type="ECO:0000313" key="2">
    <source>
        <dbReference type="EMBL" id="ATC64549.1"/>
    </source>
</evidence>
<reference evidence="2 3" key="1">
    <citation type="submission" date="2017-09" db="EMBL/GenBank/DDBJ databases">
        <title>Complete genome sequence of Verrucomicrobial strain HZ-65, isolated from freshwater.</title>
        <authorList>
            <person name="Choi A."/>
        </authorList>
    </citation>
    <scope>NUCLEOTIDE SEQUENCE [LARGE SCALE GENOMIC DNA]</scope>
    <source>
        <strain evidence="2 3">HZ-65</strain>
    </source>
</reference>
<dbReference type="Proteomes" id="UP000217265">
    <property type="component" value="Chromosome"/>
</dbReference>
<organism evidence="2 3">
    <name type="scientific">Nibricoccus aquaticus</name>
    <dbReference type="NCBI Taxonomy" id="2576891"/>
    <lineage>
        <taxon>Bacteria</taxon>
        <taxon>Pseudomonadati</taxon>
        <taxon>Verrucomicrobiota</taxon>
        <taxon>Opitutia</taxon>
        <taxon>Opitutales</taxon>
        <taxon>Opitutaceae</taxon>
        <taxon>Nibricoccus</taxon>
    </lineage>
</organism>
<evidence type="ECO:0000259" key="1">
    <source>
        <dbReference type="Pfam" id="PF07929"/>
    </source>
</evidence>
<dbReference type="PANTHER" id="PTHR41878:SF1">
    <property type="entry name" value="TNPR PROTEIN"/>
    <property type="match status" value="1"/>
</dbReference>
<dbReference type="InterPro" id="IPR012912">
    <property type="entry name" value="Plasmid_pRiA4b_Orf3-like"/>
</dbReference>
<dbReference type="EMBL" id="CP023344">
    <property type="protein sequence ID" value="ATC64549.1"/>
    <property type="molecule type" value="Genomic_DNA"/>
</dbReference>
<feature type="domain" description="Plasmid pRiA4b Orf3-like" evidence="1">
    <location>
        <begin position="19"/>
        <end position="186"/>
    </location>
</feature>
<dbReference type="RefSeq" id="WP_096056180.1">
    <property type="nucleotide sequence ID" value="NZ_CP023344.1"/>
</dbReference>
<dbReference type="Gene3D" id="3.10.290.30">
    <property type="entry name" value="MM3350-like"/>
    <property type="match status" value="1"/>
</dbReference>
<dbReference type="OrthoDB" id="9801392at2"/>
<keyword evidence="3" id="KW-1185">Reference proteome</keyword>
<name>A0A290Q7C1_9BACT</name>
<dbReference type="PANTHER" id="PTHR41878">
    <property type="entry name" value="LEXA REPRESSOR-RELATED"/>
    <property type="match status" value="1"/>
</dbReference>
<dbReference type="Pfam" id="PF07929">
    <property type="entry name" value="PRiA4_ORF3"/>
    <property type="match status" value="1"/>
</dbReference>
<evidence type="ECO:0000313" key="3">
    <source>
        <dbReference type="Proteomes" id="UP000217265"/>
    </source>
</evidence>
<gene>
    <name evidence="2" type="ORF">CMV30_11620</name>
</gene>
<proteinExistence type="predicted"/>
<dbReference type="SUPFAM" id="SSF159941">
    <property type="entry name" value="MM3350-like"/>
    <property type="match status" value="1"/>
</dbReference>
<accession>A0A290Q7C1</accession>
<dbReference type="InterPro" id="IPR024047">
    <property type="entry name" value="MM3350-like_sf"/>
</dbReference>
<sequence>MISLLEGKGTGAKKPAEKVFTLRLTVAGCTPRVWRRLVVRETMWLSRLHDSIQVAFEWFDYQTHLFTLDEQRFGNPFRKDEVVIEDDRDVSLADLDLGSRDKMAYQYHFGEGWEVEIRVEKVGTVEKGVTYPVCTGGERAGPPEDCGGLDAFHDMLACIKEPNTDLGREWLEWLGPVYDPEVCDVEKINKAFKKLGK</sequence>
<protein>
    <recommendedName>
        <fullName evidence="1">Plasmid pRiA4b Orf3-like domain-containing protein</fullName>
    </recommendedName>
</protein>
<dbReference type="AlphaFoldDB" id="A0A290Q7C1"/>